<feature type="domain" description="Retrovirus-related Pol polyprotein from transposon TNT 1-94-like beta-barrel" evidence="2">
    <location>
        <begin position="15"/>
        <end position="96"/>
    </location>
</feature>
<dbReference type="Pfam" id="PF22936">
    <property type="entry name" value="Pol_BBD"/>
    <property type="match status" value="1"/>
</dbReference>
<proteinExistence type="predicted"/>
<dbReference type="PANTHER" id="PTHR40628:SF1">
    <property type="entry name" value="CHROMO DOMAIN-CONTAINING PROTEIN"/>
    <property type="match status" value="1"/>
</dbReference>
<dbReference type="STRING" id="655819.J5JE68"/>
<dbReference type="RefSeq" id="XP_008602274.1">
    <property type="nucleotide sequence ID" value="XM_008604052.1"/>
</dbReference>
<dbReference type="InParanoid" id="J5JE68"/>
<sequence length="245" mass="26842">MMLLKDEALERSHRWIVDSGANVCIANDKAWFSEFQKISYTVGTANNGGLHIDGAGTVPLHLITDGNDPVELELHNVAYAQDARCNILSLSWIAEKAKLRGIWGIKGISIITADGFEIGHASLVDGLYHLQVNPPMTEAPKESHRREEESIALQVNGTEDSDAVGNGSTLAPDQRLPPGVQPPFVVSLLDYDNPVWKWHRRMGHLSIQSLRDLLKVSNGIDLTDKQLQGELGVMCPSPSALLPKQ</sequence>
<dbReference type="EMBL" id="JH725192">
    <property type="protein sequence ID" value="EJP62031.1"/>
    <property type="molecule type" value="Genomic_DNA"/>
</dbReference>
<dbReference type="InterPro" id="IPR054722">
    <property type="entry name" value="PolX-like_BBD"/>
</dbReference>
<name>J5JE68_BEAB2</name>
<accession>J5JE68</accession>
<dbReference type="GeneID" id="19891967"/>
<evidence type="ECO:0000259" key="2">
    <source>
        <dbReference type="Pfam" id="PF22936"/>
    </source>
</evidence>
<dbReference type="OrthoDB" id="5080239at2759"/>
<dbReference type="AlphaFoldDB" id="J5JE68"/>
<gene>
    <name evidence="3" type="ORF">BBA_08955</name>
</gene>
<evidence type="ECO:0000313" key="4">
    <source>
        <dbReference type="Proteomes" id="UP000002762"/>
    </source>
</evidence>
<dbReference type="Proteomes" id="UP000002762">
    <property type="component" value="Unassembled WGS sequence"/>
</dbReference>
<keyword evidence="4" id="KW-1185">Reference proteome</keyword>
<reference evidence="3 4" key="1">
    <citation type="journal article" date="2012" name="Sci. Rep.">
        <title>Genomic perspectives on the evolution of fungal entomopathogenicity in Beauveria bassiana.</title>
        <authorList>
            <person name="Xiao G."/>
            <person name="Ying S.H."/>
            <person name="Zheng P."/>
            <person name="Wang Z.L."/>
            <person name="Zhang S."/>
            <person name="Xie X.Q."/>
            <person name="Shang Y."/>
            <person name="St Leger R.J."/>
            <person name="Zhao G.P."/>
            <person name="Wang C."/>
            <person name="Feng M.G."/>
        </authorList>
    </citation>
    <scope>NUCLEOTIDE SEQUENCE [LARGE SCALE GENOMIC DNA]</scope>
    <source>
        <strain evidence="3 4">ARSEF 2860</strain>
    </source>
</reference>
<evidence type="ECO:0000256" key="1">
    <source>
        <dbReference type="SAM" id="MobiDB-lite"/>
    </source>
</evidence>
<organism evidence="3 4">
    <name type="scientific">Beauveria bassiana (strain ARSEF 2860)</name>
    <name type="common">White muscardine disease fungus</name>
    <name type="synonym">Tritirachium shiotae</name>
    <dbReference type="NCBI Taxonomy" id="655819"/>
    <lineage>
        <taxon>Eukaryota</taxon>
        <taxon>Fungi</taxon>
        <taxon>Dikarya</taxon>
        <taxon>Ascomycota</taxon>
        <taxon>Pezizomycotina</taxon>
        <taxon>Sordariomycetes</taxon>
        <taxon>Hypocreomycetidae</taxon>
        <taxon>Hypocreales</taxon>
        <taxon>Cordycipitaceae</taxon>
        <taxon>Beauveria</taxon>
    </lineage>
</organism>
<dbReference type="PANTHER" id="PTHR40628">
    <property type="entry name" value="CHROMO DOMAIN-CONTAINING PROTEIN"/>
    <property type="match status" value="1"/>
</dbReference>
<feature type="region of interest" description="Disordered" evidence="1">
    <location>
        <begin position="155"/>
        <end position="176"/>
    </location>
</feature>
<protein>
    <submittedName>
        <fullName evidence="3">Pol polyprotein</fullName>
    </submittedName>
</protein>
<dbReference type="HOGENOM" id="CLU_1133409_0_0_1"/>
<evidence type="ECO:0000313" key="3">
    <source>
        <dbReference type="EMBL" id="EJP62031.1"/>
    </source>
</evidence>